<evidence type="ECO:0000256" key="1">
    <source>
        <dbReference type="ARBA" id="ARBA00023239"/>
    </source>
</evidence>
<feature type="region of interest" description="Disordered" evidence="2">
    <location>
        <begin position="243"/>
        <end position="267"/>
    </location>
</feature>
<dbReference type="Proteomes" id="UP000326831">
    <property type="component" value="Chromosome"/>
</dbReference>
<dbReference type="SUPFAM" id="SSF56529">
    <property type="entry name" value="FAH"/>
    <property type="match status" value="1"/>
</dbReference>
<keyword evidence="1" id="KW-0456">Lyase</keyword>
<evidence type="ECO:0000259" key="3">
    <source>
        <dbReference type="Pfam" id="PF01557"/>
    </source>
</evidence>
<dbReference type="InterPro" id="IPR036663">
    <property type="entry name" value="Fumarylacetoacetase_C_sf"/>
</dbReference>
<dbReference type="EMBL" id="CP023701">
    <property type="protein sequence ID" value="QEU81624.1"/>
    <property type="molecule type" value="Genomic_DNA"/>
</dbReference>
<reference evidence="5 6" key="2">
    <citation type="submission" date="2017-09" db="EMBL/GenBank/DDBJ databases">
        <authorList>
            <person name="Lee N."/>
            <person name="Cho B.-K."/>
        </authorList>
    </citation>
    <scope>NUCLEOTIDE SEQUENCE [LARGE SCALE GENOMIC DNA]</scope>
    <source>
        <strain evidence="5 6">ATCC 27467</strain>
    </source>
</reference>
<evidence type="ECO:0000313" key="4">
    <source>
        <dbReference type="EMBL" id="GGZ81151.1"/>
    </source>
</evidence>
<dbReference type="Proteomes" id="UP000634660">
    <property type="component" value="Unassembled WGS sequence"/>
</dbReference>
<reference evidence="4" key="1">
    <citation type="journal article" date="2014" name="Int. J. Syst. Evol. Microbiol.">
        <title>Complete genome sequence of Corynebacterium casei LMG S-19264T (=DSM 44701T), isolated from a smear-ripened cheese.</title>
        <authorList>
            <consortium name="US DOE Joint Genome Institute (JGI-PGF)"/>
            <person name="Walter F."/>
            <person name="Albersmeier A."/>
            <person name="Kalinowski J."/>
            <person name="Ruckert C."/>
        </authorList>
    </citation>
    <scope>NUCLEOTIDE SEQUENCE</scope>
    <source>
        <strain evidence="4">JCM 4834</strain>
    </source>
</reference>
<dbReference type="EMBL" id="BMVX01000018">
    <property type="protein sequence ID" value="GGZ81151.1"/>
    <property type="molecule type" value="Genomic_DNA"/>
</dbReference>
<accession>A0A5P2UVS4</accession>
<keyword evidence="6" id="KW-1185">Reference proteome</keyword>
<dbReference type="OrthoDB" id="9792137at2"/>
<dbReference type="InterPro" id="IPR050772">
    <property type="entry name" value="Hydratase-Decarb/MhpD_sf"/>
</dbReference>
<dbReference type="AlphaFoldDB" id="A0A5P2UVS4"/>
<dbReference type="GO" id="GO:0008684">
    <property type="term" value="F:2-oxopent-4-enoate hydratase activity"/>
    <property type="evidence" value="ECO:0007669"/>
    <property type="project" value="TreeGrafter"/>
</dbReference>
<gene>
    <name evidence="5" type="ORF">CP968_28065</name>
    <name evidence="4" type="ORF">GCM10010371_46010</name>
</gene>
<evidence type="ECO:0000313" key="5">
    <source>
        <dbReference type="EMBL" id="QEU81624.1"/>
    </source>
</evidence>
<dbReference type="RefSeq" id="WP_150520625.1">
    <property type="nucleotide sequence ID" value="NZ_BMVX01000018.1"/>
</dbReference>
<dbReference type="PANTHER" id="PTHR30143">
    <property type="entry name" value="ACID HYDRATASE"/>
    <property type="match status" value="1"/>
</dbReference>
<protein>
    <submittedName>
        <fullName evidence="5">4-oxalocrotonate decarboxylase</fullName>
    </submittedName>
</protein>
<dbReference type="PANTHER" id="PTHR30143:SF0">
    <property type="entry name" value="2-KETO-4-PENTENOATE HYDRATASE"/>
    <property type="match status" value="1"/>
</dbReference>
<name>A0A5P2UVS4_9ACTN</name>
<dbReference type="GO" id="GO:0005737">
    <property type="term" value="C:cytoplasm"/>
    <property type="evidence" value="ECO:0007669"/>
    <property type="project" value="TreeGrafter"/>
</dbReference>
<evidence type="ECO:0000313" key="6">
    <source>
        <dbReference type="Proteomes" id="UP000326831"/>
    </source>
</evidence>
<evidence type="ECO:0000256" key="2">
    <source>
        <dbReference type="SAM" id="MobiDB-lite"/>
    </source>
</evidence>
<dbReference type="Pfam" id="PF01557">
    <property type="entry name" value="FAA_hydrolase"/>
    <property type="match status" value="1"/>
</dbReference>
<dbReference type="Gene3D" id="3.90.850.10">
    <property type="entry name" value="Fumarylacetoacetase-like, C-terminal domain"/>
    <property type="match status" value="1"/>
</dbReference>
<reference evidence="4" key="3">
    <citation type="submission" date="2020-09" db="EMBL/GenBank/DDBJ databases">
        <authorList>
            <person name="Sun Q."/>
            <person name="Ohkuma M."/>
        </authorList>
    </citation>
    <scope>NUCLEOTIDE SEQUENCE</scope>
    <source>
        <strain evidence="4">JCM 4834</strain>
    </source>
</reference>
<dbReference type="InterPro" id="IPR011234">
    <property type="entry name" value="Fumarylacetoacetase-like_C"/>
</dbReference>
<feature type="domain" description="Fumarylacetoacetase-like C-terminal" evidence="3">
    <location>
        <begin position="101"/>
        <end position="243"/>
    </location>
</feature>
<organism evidence="5 6">
    <name type="scientific">Streptomyces subrutilus</name>
    <dbReference type="NCBI Taxonomy" id="36818"/>
    <lineage>
        <taxon>Bacteria</taxon>
        <taxon>Bacillati</taxon>
        <taxon>Actinomycetota</taxon>
        <taxon>Actinomycetes</taxon>
        <taxon>Kitasatosporales</taxon>
        <taxon>Streptomycetaceae</taxon>
        <taxon>Streptomyces</taxon>
    </lineage>
</organism>
<feature type="compositionally biased region" description="Basic and acidic residues" evidence="2">
    <location>
        <begin position="255"/>
        <end position="267"/>
    </location>
</feature>
<dbReference type="KEGG" id="ssub:CP968_28065"/>
<sequence>MRATDLEAVAARLDEAARHARPIAGGSTGLTDTGEAYAVQEALVARMTARGDRITGFKLGFTSLAKMRQMGVSDLIHGRITDRMRIADGGRYDLGGLIHPRVEPEIAFLLGDTLRPGGDPAAAVAAVAPALEVIDSRYDGFVFSLPEVIADNTSAAGYAVGPWSAPGDLAGLGVLLELDGRLAQAGSTSAILGHPLRALAAAARLAGELPAGTVILAGAATAAVPLPPGTHVRATVATLGSVQFGTEEEPAGDPGPRRADRTPEGSS</sequence>
<proteinExistence type="predicted"/>